<evidence type="ECO:0000313" key="6">
    <source>
        <dbReference type="EMBL" id="AHG84002.1"/>
    </source>
</evidence>
<sequence>MITLHTNYGDIKIELDFDKAPITAKNFEDYCKEGFYNGTIFHRVIDGFMIQGGGMEPGMKENQPKRLFKMKQITV</sequence>
<keyword evidence="2 4" id="KW-0697">Rotamase</keyword>
<dbReference type="PROSITE" id="PS50072">
    <property type="entry name" value="CSA_PPIASE_2"/>
    <property type="match status" value="1"/>
</dbReference>
<feature type="domain" description="PPIase cyclophilin-type" evidence="5">
    <location>
        <begin position="1"/>
        <end position="75"/>
    </location>
</feature>
<keyword evidence="7" id="KW-1185">Reference proteome</keyword>
<dbReference type="InterPro" id="IPR002130">
    <property type="entry name" value="Cyclophilin-type_PPIase_dom"/>
</dbReference>
<name>A0ABN4C3A7_BIBTR</name>
<proteinExistence type="inferred from homology"/>
<dbReference type="PANTHER" id="PTHR43246">
    <property type="entry name" value="PEPTIDYL-PROLYL CIS-TRANS ISOMERASE CYP38, CHLOROPLASTIC"/>
    <property type="match status" value="1"/>
</dbReference>
<dbReference type="Gene3D" id="2.40.100.10">
    <property type="entry name" value="Cyclophilin-like"/>
    <property type="match status" value="1"/>
</dbReference>
<dbReference type="PROSITE" id="PS00170">
    <property type="entry name" value="CSA_PPIASE_1"/>
    <property type="match status" value="1"/>
</dbReference>
<comment type="similarity">
    <text evidence="1 4">Belongs to the cyclophilin-type PPIase family.</text>
</comment>
<evidence type="ECO:0000313" key="7">
    <source>
        <dbReference type="Proteomes" id="UP000019092"/>
    </source>
</evidence>
<dbReference type="EC" id="5.2.1.8" evidence="4"/>
<evidence type="ECO:0000256" key="3">
    <source>
        <dbReference type="ARBA" id="ARBA00023235"/>
    </source>
</evidence>
<protein>
    <recommendedName>
        <fullName evidence="4">Peptidyl-prolyl cis-trans isomerase</fullName>
        <shortName evidence="4">PPIase</shortName>
        <ecNumber evidence="4">5.2.1.8</ecNumber>
    </recommendedName>
</protein>
<dbReference type="InterPro" id="IPR029000">
    <property type="entry name" value="Cyclophilin-like_dom_sf"/>
</dbReference>
<evidence type="ECO:0000259" key="5">
    <source>
        <dbReference type="PROSITE" id="PS50072"/>
    </source>
</evidence>
<dbReference type="Pfam" id="PF00160">
    <property type="entry name" value="Pro_isomerase"/>
    <property type="match status" value="1"/>
</dbReference>
<dbReference type="Proteomes" id="UP000019092">
    <property type="component" value="Chromosome"/>
</dbReference>
<gene>
    <name evidence="6" type="ORF">F543_11380</name>
</gene>
<reference evidence="6 7" key="1">
    <citation type="submission" date="2013-12" db="EMBL/GenBank/DDBJ databases">
        <title>Annotation of the Bibersteinia trehalosi USDA-ARS-USMARC-189 complete genome.</title>
        <authorList>
            <person name="Harhay G.P."/>
            <person name="McVey S."/>
            <person name="Clawson M.L."/>
            <person name="Bono J."/>
            <person name="Heaton M.P."/>
            <person name="Chitko-Mckown C.G."/>
            <person name="Harhay D.M."/>
            <person name="Smith T.P.L."/>
        </authorList>
    </citation>
    <scope>NUCLEOTIDE SEQUENCE [LARGE SCALE GENOMIC DNA]</scope>
    <source>
        <strain evidence="6 7">USDA-ARS-USMARC-189</strain>
    </source>
</reference>
<dbReference type="GO" id="GO:0016853">
    <property type="term" value="F:isomerase activity"/>
    <property type="evidence" value="ECO:0007669"/>
    <property type="project" value="UniProtKB-KW"/>
</dbReference>
<evidence type="ECO:0000256" key="4">
    <source>
        <dbReference type="RuleBase" id="RU363019"/>
    </source>
</evidence>
<dbReference type="EMBL" id="CP006955">
    <property type="protein sequence ID" value="AHG84002.1"/>
    <property type="molecule type" value="Genomic_DNA"/>
</dbReference>
<accession>A0ABN4C3A7</accession>
<organism evidence="6 7">
    <name type="scientific">Bibersteinia trehalosi USDA-ARS-USMARC-189</name>
    <dbReference type="NCBI Taxonomy" id="1263831"/>
    <lineage>
        <taxon>Bacteria</taxon>
        <taxon>Pseudomonadati</taxon>
        <taxon>Pseudomonadota</taxon>
        <taxon>Gammaproteobacteria</taxon>
        <taxon>Pasteurellales</taxon>
        <taxon>Pasteurellaceae</taxon>
        <taxon>Bibersteinia</taxon>
    </lineage>
</organism>
<comment type="catalytic activity">
    <reaction evidence="4">
        <text>[protein]-peptidylproline (omega=180) = [protein]-peptidylproline (omega=0)</text>
        <dbReference type="Rhea" id="RHEA:16237"/>
        <dbReference type="Rhea" id="RHEA-COMP:10747"/>
        <dbReference type="Rhea" id="RHEA-COMP:10748"/>
        <dbReference type="ChEBI" id="CHEBI:83833"/>
        <dbReference type="ChEBI" id="CHEBI:83834"/>
        <dbReference type="EC" id="5.2.1.8"/>
    </reaction>
</comment>
<evidence type="ECO:0000256" key="1">
    <source>
        <dbReference type="ARBA" id="ARBA00007365"/>
    </source>
</evidence>
<evidence type="ECO:0000256" key="2">
    <source>
        <dbReference type="ARBA" id="ARBA00023110"/>
    </source>
</evidence>
<dbReference type="InterPro" id="IPR020892">
    <property type="entry name" value="Cyclophilin-type_PPIase_CS"/>
</dbReference>
<comment type="function">
    <text evidence="4">PPIases accelerate the folding of proteins. It catalyzes the cis-trans isomerization of proline imidic peptide bonds in oligopeptides.</text>
</comment>
<dbReference type="PRINTS" id="PR00153">
    <property type="entry name" value="CSAPPISMRASE"/>
</dbReference>
<dbReference type="SUPFAM" id="SSF50891">
    <property type="entry name" value="Cyclophilin-like"/>
    <property type="match status" value="1"/>
</dbReference>
<keyword evidence="3 4" id="KW-0413">Isomerase</keyword>
<dbReference type="InterPro" id="IPR044665">
    <property type="entry name" value="E_coli_cyclophilin_A-like"/>
</dbReference>